<evidence type="ECO:0000256" key="1">
    <source>
        <dbReference type="ARBA" id="ARBA00005199"/>
    </source>
</evidence>
<dbReference type="Gene3D" id="3.40.50.1000">
    <property type="entry name" value="HAD superfamily/HAD-like"/>
    <property type="match status" value="2"/>
</dbReference>
<organism evidence="5 6">
    <name type="scientific">Immundisolibacter cernigliae</name>
    <dbReference type="NCBI Taxonomy" id="1810504"/>
    <lineage>
        <taxon>Bacteria</taxon>
        <taxon>Pseudomonadati</taxon>
        <taxon>Pseudomonadota</taxon>
        <taxon>Gammaproteobacteria</taxon>
        <taxon>Immundisolibacterales</taxon>
        <taxon>Immundisolibacteraceae</taxon>
        <taxon>Immundisolibacter</taxon>
    </lineage>
</organism>
<dbReference type="KEGG" id="gbi:PG2T_08530"/>
<gene>
    <name evidence="5" type="ORF">PG2T_08530</name>
</gene>
<sequence length="266" mass="29560">MRLPDSIFLESFWSALVAAPRAVLLLDYDGTLAPFHIDPAQARPYPGVEPLLNRIGRLPNDRLVIVSGRWLQDLRPLLTLDFEPEMWGCHGRERRLSDGRHSLVPLSEAAVQALTEADSWAATVCALGGRVERKPGSLAFHWRGLAPGQQRSLQLDLEGRFAALTQAREVVWHDFDGGIELRAAGCDKGQVVSHVLAELDAGSAGCVAYLGDDHTDEDAFRALQGRGLRVLVRPKWHTTAADVWLRPPDGLREFLGRWADIRERAR</sequence>
<accession>A0A1B1YU29</accession>
<dbReference type="SUPFAM" id="SSF56784">
    <property type="entry name" value="HAD-like"/>
    <property type="match status" value="1"/>
</dbReference>
<keyword evidence="3 4" id="KW-0378">Hydrolase</keyword>
<dbReference type="EMBL" id="CP014671">
    <property type="protein sequence ID" value="ANX04217.1"/>
    <property type="molecule type" value="Genomic_DNA"/>
</dbReference>
<dbReference type="Pfam" id="PF02358">
    <property type="entry name" value="Trehalose_PPase"/>
    <property type="match status" value="1"/>
</dbReference>
<dbReference type="PANTHER" id="PTHR43768:SF3">
    <property type="entry name" value="TREHALOSE 6-PHOSPHATE PHOSPHATASE"/>
    <property type="match status" value="1"/>
</dbReference>
<protein>
    <recommendedName>
        <fullName evidence="4">Trehalose 6-phosphate phosphatase</fullName>
        <ecNumber evidence="4">3.1.3.12</ecNumber>
    </recommendedName>
</protein>
<evidence type="ECO:0000256" key="4">
    <source>
        <dbReference type="RuleBase" id="RU361117"/>
    </source>
</evidence>
<keyword evidence="4" id="KW-0479">Metal-binding</keyword>
<dbReference type="GO" id="GO:0005992">
    <property type="term" value="P:trehalose biosynthetic process"/>
    <property type="evidence" value="ECO:0007669"/>
    <property type="project" value="UniProtKB-UniPathway"/>
</dbReference>
<dbReference type="AlphaFoldDB" id="A0A1B1YU29"/>
<dbReference type="InterPro" id="IPR044651">
    <property type="entry name" value="OTSB-like"/>
</dbReference>
<comment type="catalytic activity">
    <reaction evidence="4">
        <text>alpha,alpha-trehalose 6-phosphate + H2O = alpha,alpha-trehalose + phosphate</text>
        <dbReference type="Rhea" id="RHEA:23420"/>
        <dbReference type="ChEBI" id="CHEBI:15377"/>
        <dbReference type="ChEBI" id="CHEBI:16551"/>
        <dbReference type="ChEBI" id="CHEBI:43474"/>
        <dbReference type="ChEBI" id="CHEBI:58429"/>
        <dbReference type="EC" id="3.1.3.12"/>
    </reaction>
</comment>
<dbReference type="InterPro" id="IPR003337">
    <property type="entry name" value="Trehalose_PPase"/>
</dbReference>
<dbReference type="EC" id="3.1.3.12" evidence="4"/>
<evidence type="ECO:0000256" key="2">
    <source>
        <dbReference type="ARBA" id="ARBA00008770"/>
    </source>
</evidence>
<proteinExistence type="inferred from homology"/>
<name>A0A1B1YU29_9GAMM</name>
<dbReference type="GO" id="GO:0000287">
    <property type="term" value="F:magnesium ion binding"/>
    <property type="evidence" value="ECO:0007669"/>
    <property type="project" value="UniProtKB-ARBA"/>
</dbReference>
<comment type="similarity">
    <text evidence="2 4">Belongs to the trehalose phosphatase family.</text>
</comment>
<dbReference type="InterPro" id="IPR006379">
    <property type="entry name" value="HAD-SF_hydro_IIB"/>
</dbReference>
<comment type="cofactor">
    <cofactor evidence="4">
        <name>Mg(2+)</name>
        <dbReference type="ChEBI" id="CHEBI:18420"/>
    </cofactor>
</comment>
<evidence type="ECO:0000313" key="6">
    <source>
        <dbReference type="Proteomes" id="UP000092952"/>
    </source>
</evidence>
<keyword evidence="4" id="KW-0460">Magnesium</keyword>
<dbReference type="PANTHER" id="PTHR43768">
    <property type="entry name" value="TREHALOSE 6-PHOSPHATE PHOSPHATASE"/>
    <property type="match status" value="1"/>
</dbReference>
<dbReference type="InParanoid" id="A0A1B1YU29"/>
<dbReference type="Proteomes" id="UP000092952">
    <property type="component" value="Chromosome"/>
</dbReference>
<comment type="function">
    <text evidence="4">Removes the phosphate from trehalose 6-phosphate to produce free trehalose.</text>
</comment>
<evidence type="ECO:0000313" key="5">
    <source>
        <dbReference type="EMBL" id="ANX04217.1"/>
    </source>
</evidence>
<dbReference type="GO" id="GO:0004805">
    <property type="term" value="F:trehalose-phosphatase activity"/>
    <property type="evidence" value="ECO:0007669"/>
    <property type="project" value="UniProtKB-EC"/>
</dbReference>
<dbReference type="STRING" id="1810504.PG2T_08530"/>
<dbReference type="NCBIfam" id="TIGR00685">
    <property type="entry name" value="T6PP"/>
    <property type="match status" value="1"/>
</dbReference>
<evidence type="ECO:0000256" key="3">
    <source>
        <dbReference type="ARBA" id="ARBA00022801"/>
    </source>
</evidence>
<dbReference type="UniPathway" id="UPA00299"/>
<dbReference type="InterPro" id="IPR023214">
    <property type="entry name" value="HAD_sf"/>
</dbReference>
<dbReference type="NCBIfam" id="TIGR01484">
    <property type="entry name" value="HAD-SF-IIB"/>
    <property type="match status" value="1"/>
</dbReference>
<reference evidence="6" key="1">
    <citation type="submission" date="2016-03" db="EMBL/GenBank/DDBJ databases">
        <title>Complete genome sequence of Solimmundus cernigliae, representing a novel lineage of polycyclic aromatic hydrocarbon degraders within the Gammaproteobacteria.</title>
        <authorList>
            <person name="Singleton D.R."/>
            <person name="Dickey A.N."/>
            <person name="Scholl E.H."/>
            <person name="Wright F.A."/>
            <person name="Aitken M.D."/>
        </authorList>
    </citation>
    <scope>NUCLEOTIDE SEQUENCE [LARGE SCALE GENOMIC DNA]</scope>
    <source>
        <strain evidence="6">TR3.2</strain>
    </source>
</reference>
<keyword evidence="6" id="KW-1185">Reference proteome</keyword>
<comment type="pathway">
    <text evidence="1 4">Glycan biosynthesis; trehalose biosynthesis.</text>
</comment>
<dbReference type="InterPro" id="IPR036412">
    <property type="entry name" value="HAD-like_sf"/>
</dbReference>